<dbReference type="EMBL" id="QTUA01000001">
    <property type="protein sequence ID" value="REF31636.1"/>
    <property type="molecule type" value="Genomic_DNA"/>
</dbReference>
<sequence length="88" mass="9462">MNHPSASTLDAVRDVVVQALELDVHPSELTAQTIMFGAMPELDSLGVVALVAALEDHFGILVEDSEFGEDIFETVGALAEFVDQHIPE</sequence>
<dbReference type="OrthoDB" id="2626117at2"/>
<protein>
    <submittedName>
        <fullName evidence="2">Acyl carrier protein</fullName>
    </submittedName>
</protein>
<evidence type="ECO:0000313" key="2">
    <source>
        <dbReference type="EMBL" id="REF31636.1"/>
    </source>
</evidence>
<dbReference type="SUPFAM" id="SSF47336">
    <property type="entry name" value="ACP-like"/>
    <property type="match status" value="1"/>
</dbReference>
<gene>
    <name evidence="2" type="ORF">DFJ65_2708</name>
</gene>
<dbReference type="Proteomes" id="UP000256253">
    <property type="component" value="Unassembled WGS sequence"/>
</dbReference>
<evidence type="ECO:0000313" key="3">
    <source>
        <dbReference type="Proteomes" id="UP000256253"/>
    </source>
</evidence>
<dbReference type="InterPro" id="IPR036736">
    <property type="entry name" value="ACP-like_sf"/>
</dbReference>
<dbReference type="InterPro" id="IPR009081">
    <property type="entry name" value="PP-bd_ACP"/>
</dbReference>
<dbReference type="PROSITE" id="PS50075">
    <property type="entry name" value="CARRIER"/>
    <property type="match status" value="1"/>
</dbReference>
<accession>A0A3D9UQT9</accession>
<reference evidence="2 3" key="1">
    <citation type="submission" date="2018-08" db="EMBL/GenBank/DDBJ databases">
        <title>Sequencing the genomes of 1000 actinobacteria strains.</title>
        <authorList>
            <person name="Klenk H.-P."/>
        </authorList>
    </citation>
    <scope>NUCLEOTIDE SEQUENCE [LARGE SCALE GENOMIC DNA]</scope>
    <source>
        <strain evidence="2 3">DSM 22967</strain>
    </source>
</reference>
<dbReference type="AlphaFoldDB" id="A0A3D9UQT9"/>
<dbReference type="Gene3D" id="1.10.1200.10">
    <property type="entry name" value="ACP-like"/>
    <property type="match status" value="1"/>
</dbReference>
<dbReference type="Pfam" id="PF00550">
    <property type="entry name" value="PP-binding"/>
    <property type="match status" value="1"/>
</dbReference>
<feature type="domain" description="Carrier" evidence="1">
    <location>
        <begin position="6"/>
        <end position="86"/>
    </location>
</feature>
<evidence type="ECO:0000259" key="1">
    <source>
        <dbReference type="PROSITE" id="PS50075"/>
    </source>
</evidence>
<organism evidence="2 3">
    <name type="scientific">Calidifontibacter indicus</name>
    <dbReference type="NCBI Taxonomy" id="419650"/>
    <lineage>
        <taxon>Bacteria</taxon>
        <taxon>Bacillati</taxon>
        <taxon>Actinomycetota</taxon>
        <taxon>Actinomycetes</taxon>
        <taxon>Micrococcales</taxon>
        <taxon>Dermacoccaceae</taxon>
        <taxon>Calidifontibacter</taxon>
    </lineage>
</organism>
<proteinExistence type="predicted"/>
<comment type="caution">
    <text evidence="2">The sequence shown here is derived from an EMBL/GenBank/DDBJ whole genome shotgun (WGS) entry which is preliminary data.</text>
</comment>
<name>A0A3D9UQT9_9MICO</name>
<keyword evidence="3" id="KW-1185">Reference proteome</keyword>